<reference evidence="3" key="1">
    <citation type="submission" date="2016-06" db="UniProtKB">
        <authorList>
            <consortium name="WormBaseParasite"/>
        </authorList>
    </citation>
    <scope>IDENTIFICATION</scope>
</reference>
<dbReference type="Proteomes" id="UP000270296">
    <property type="component" value="Unassembled WGS sequence"/>
</dbReference>
<evidence type="ECO:0000313" key="3">
    <source>
        <dbReference type="WBParaSite" id="SBAD_0001273001-mRNA-1"/>
    </source>
</evidence>
<reference evidence="1 2" key="2">
    <citation type="submission" date="2018-11" db="EMBL/GenBank/DDBJ databases">
        <authorList>
            <consortium name="Pathogen Informatics"/>
        </authorList>
    </citation>
    <scope>NUCLEOTIDE SEQUENCE [LARGE SCALE GENOMIC DNA]</scope>
</reference>
<evidence type="ECO:0000313" key="2">
    <source>
        <dbReference type="Proteomes" id="UP000270296"/>
    </source>
</evidence>
<gene>
    <name evidence="1" type="ORF">SBAD_LOCUS12324</name>
</gene>
<dbReference type="OrthoDB" id="755951at2759"/>
<keyword evidence="2" id="KW-1185">Reference proteome</keyword>
<evidence type="ECO:0000313" key="1">
    <source>
        <dbReference type="EMBL" id="VDP47353.1"/>
    </source>
</evidence>
<organism evidence="3">
    <name type="scientific">Soboliphyme baturini</name>
    <dbReference type="NCBI Taxonomy" id="241478"/>
    <lineage>
        <taxon>Eukaryota</taxon>
        <taxon>Metazoa</taxon>
        <taxon>Ecdysozoa</taxon>
        <taxon>Nematoda</taxon>
        <taxon>Enoplea</taxon>
        <taxon>Dorylaimia</taxon>
        <taxon>Dioctophymatida</taxon>
        <taxon>Dioctophymatoidea</taxon>
        <taxon>Soboliphymatidae</taxon>
        <taxon>Soboliphyme</taxon>
    </lineage>
</organism>
<dbReference type="WBParaSite" id="SBAD_0001273001-mRNA-1">
    <property type="protein sequence ID" value="SBAD_0001273001-mRNA-1"/>
    <property type="gene ID" value="SBAD_0001273001"/>
</dbReference>
<proteinExistence type="predicted"/>
<sequence>MDEVCECLGTLESGDEVTRGIPMEQFFRDSLTVFSHRWKMKDQSSELAFQGLLLILEYSLSCALANHLYFACFIEALGYHTVFFWKKAVPLLFDSDMQYGTSYRDCLLLR</sequence>
<dbReference type="AlphaFoldDB" id="A0A183J8X6"/>
<protein>
    <submittedName>
        <fullName evidence="3">Rab-GAP TBC domain-containing protein</fullName>
    </submittedName>
</protein>
<accession>A0A183J8X6</accession>
<dbReference type="EMBL" id="UZAM01017472">
    <property type="protein sequence ID" value="VDP47353.1"/>
    <property type="molecule type" value="Genomic_DNA"/>
</dbReference>
<name>A0A183J8X6_9BILA</name>